<dbReference type="SUPFAM" id="SSF46785">
    <property type="entry name" value="Winged helix' DNA-binding domain"/>
    <property type="match status" value="1"/>
</dbReference>
<accession>A0A1X7HAU8</accession>
<dbReference type="EMBL" id="LT840184">
    <property type="protein sequence ID" value="SMF82898.1"/>
    <property type="molecule type" value="Genomic_DNA"/>
</dbReference>
<dbReference type="InterPro" id="IPR005149">
    <property type="entry name" value="Tscrpt_reg_PadR_N"/>
</dbReference>
<dbReference type="InterPro" id="IPR052509">
    <property type="entry name" value="Metal_resp_DNA-bind_regulator"/>
</dbReference>
<evidence type="ECO:0000259" key="1">
    <source>
        <dbReference type="Pfam" id="PF03551"/>
    </source>
</evidence>
<dbReference type="InterPro" id="IPR036388">
    <property type="entry name" value="WH-like_DNA-bd_sf"/>
</dbReference>
<dbReference type="STRING" id="1313296.SAMN05661091_2261"/>
<dbReference type="Gene3D" id="1.10.10.10">
    <property type="entry name" value="Winged helix-like DNA-binding domain superfamily/Winged helix DNA-binding domain"/>
    <property type="match status" value="1"/>
</dbReference>
<sequence length="114" mass="12976">MTEVNEIINGLMQELRRGTIILGVLSQLSEPQYGYSLVSVLEEKGISVDPGTLYPLLRRLEKQQLLESHWDTNEARPRKYYSLSPLGQTVYQQLCVEWRNMINSLEGLIDHGGG</sequence>
<dbReference type="PANTHER" id="PTHR33169">
    <property type="entry name" value="PADR-FAMILY TRANSCRIPTIONAL REGULATOR"/>
    <property type="match status" value="1"/>
</dbReference>
<organism evidence="2 3">
    <name type="scientific">Paenibacillus uliginis N3/975</name>
    <dbReference type="NCBI Taxonomy" id="1313296"/>
    <lineage>
        <taxon>Bacteria</taxon>
        <taxon>Bacillati</taxon>
        <taxon>Bacillota</taxon>
        <taxon>Bacilli</taxon>
        <taxon>Bacillales</taxon>
        <taxon>Paenibacillaceae</taxon>
        <taxon>Paenibacillus</taxon>
    </lineage>
</organism>
<dbReference type="AlphaFoldDB" id="A0A1X7HAU8"/>
<proteinExistence type="predicted"/>
<dbReference type="RefSeq" id="WP_208919266.1">
    <property type="nucleotide sequence ID" value="NZ_LT840184.1"/>
</dbReference>
<reference evidence="2 3" key="1">
    <citation type="submission" date="2017-04" db="EMBL/GenBank/DDBJ databases">
        <authorList>
            <person name="Afonso C.L."/>
            <person name="Miller P.J."/>
            <person name="Scott M.A."/>
            <person name="Spackman E."/>
            <person name="Goraichik I."/>
            <person name="Dimitrov K.M."/>
            <person name="Suarez D.L."/>
            <person name="Swayne D.E."/>
        </authorList>
    </citation>
    <scope>NUCLEOTIDE SEQUENCE [LARGE SCALE GENOMIC DNA]</scope>
    <source>
        <strain evidence="2 3">N3/975</strain>
    </source>
</reference>
<name>A0A1X7HAU8_9BACL</name>
<protein>
    <submittedName>
        <fullName evidence="2">Transcriptional regulator, PadR family</fullName>
    </submittedName>
</protein>
<dbReference type="PANTHER" id="PTHR33169:SF14">
    <property type="entry name" value="TRANSCRIPTIONAL REGULATOR RV3488"/>
    <property type="match status" value="1"/>
</dbReference>
<evidence type="ECO:0000313" key="3">
    <source>
        <dbReference type="Proteomes" id="UP000192940"/>
    </source>
</evidence>
<dbReference type="Pfam" id="PF03551">
    <property type="entry name" value="PadR"/>
    <property type="match status" value="1"/>
</dbReference>
<gene>
    <name evidence="2" type="ORF">SAMN05661091_2261</name>
</gene>
<feature type="domain" description="Transcription regulator PadR N-terminal" evidence="1">
    <location>
        <begin position="21"/>
        <end position="92"/>
    </location>
</feature>
<keyword evidence="3" id="KW-1185">Reference proteome</keyword>
<evidence type="ECO:0000313" key="2">
    <source>
        <dbReference type="EMBL" id="SMF82898.1"/>
    </source>
</evidence>
<dbReference type="Proteomes" id="UP000192940">
    <property type="component" value="Chromosome I"/>
</dbReference>
<dbReference type="InterPro" id="IPR036390">
    <property type="entry name" value="WH_DNA-bd_sf"/>
</dbReference>